<organism evidence="7 8">
    <name type="scientific">Spirosoma montaniterrae</name>
    <dbReference type="NCBI Taxonomy" id="1178516"/>
    <lineage>
        <taxon>Bacteria</taxon>
        <taxon>Pseudomonadati</taxon>
        <taxon>Bacteroidota</taxon>
        <taxon>Cytophagia</taxon>
        <taxon>Cytophagales</taxon>
        <taxon>Cytophagaceae</taxon>
        <taxon>Spirosoma</taxon>
    </lineage>
</organism>
<comment type="similarity">
    <text evidence="2">Belongs to the SusD family.</text>
</comment>
<dbReference type="PROSITE" id="PS51257">
    <property type="entry name" value="PROKAR_LIPOPROTEIN"/>
    <property type="match status" value="1"/>
</dbReference>
<name>A0A1P9X2J7_9BACT</name>
<dbReference type="EMBL" id="CP014263">
    <property type="protein sequence ID" value="AQG81841.1"/>
    <property type="molecule type" value="Genomic_DNA"/>
</dbReference>
<evidence type="ECO:0000256" key="5">
    <source>
        <dbReference type="ARBA" id="ARBA00023237"/>
    </source>
</evidence>
<keyword evidence="4" id="KW-0472">Membrane</keyword>
<dbReference type="InterPro" id="IPR011990">
    <property type="entry name" value="TPR-like_helical_dom_sf"/>
</dbReference>
<dbReference type="Gene3D" id="1.25.40.390">
    <property type="match status" value="2"/>
</dbReference>
<dbReference type="OrthoDB" id="9794888at2"/>
<dbReference type="STRING" id="1178516.AWR27_22570"/>
<dbReference type="RefSeq" id="WP_077133319.1">
    <property type="nucleotide sequence ID" value="NZ_CP014263.1"/>
</dbReference>
<proteinExistence type="inferred from homology"/>
<accession>A0A1P9X2J7</accession>
<evidence type="ECO:0000313" key="7">
    <source>
        <dbReference type="EMBL" id="AQG81841.1"/>
    </source>
</evidence>
<evidence type="ECO:0000256" key="2">
    <source>
        <dbReference type="ARBA" id="ARBA00006275"/>
    </source>
</evidence>
<dbReference type="InterPro" id="IPR012944">
    <property type="entry name" value="SusD_RagB_dom"/>
</dbReference>
<dbReference type="KEGG" id="smon:AWR27_22570"/>
<evidence type="ECO:0000256" key="4">
    <source>
        <dbReference type="ARBA" id="ARBA00023136"/>
    </source>
</evidence>
<keyword evidence="8" id="KW-1185">Reference proteome</keyword>
<evidence type="ECO:0000259" key="6">
    <source>
        <dbReference type="Pfam" id="PF07980"/>
    </source>
</evidence>
<evidence type="ECO:0000256" key="3">
    <source>
        <dbReference type="ARBA" id="ARBA00022729"/>
    </source>
</evidence>
<evidence type="ECO:0000313" key="8">
    <source>
        <dbReference type="Proteomes" id="UP000187941"/>
    </source>
</evidence>
<evidence type="ECO:0000256" key="1">
    <source>
        <dbReference type="ARBA" id="ARBA00004442"/>
    </source>
</evidence>
<dbReference type="GO" id="GO:0009279">
    <property type="term" value="C:cell outer membrane"/>
    <property type="evidence" value="ECO:0007669"/>
    <property type="project" value="UniProtKB-SubCell"/>
</dbReference>
<reference evidence="7 8" key="1">
    <citation type="submission" date="2016-01" db="EMBL/GenBank/DDBJ databases">
        <authorList>
            <person name="Oliw E.H."/>
        </authorList>
    </citation>
    <scope>NUCLEOTIDE SEQUENCE [LARGE SCALE GENOMIC DNA]</scope>
    <source>
        <strain evidence="7 8">DY10</strain>
    </source>
</reference>
<protein>
    <submittedName>
        <fullName evidence="7">Glycan metabolism protein RagB</fullName>
    </submittedName>
</protein>
<keyword evidence="3" id="KW-0732">Signal</keyword>
<sequence>MKKTILYILITAGLSGAISGCSVVELEPAIDPNNPSLASVGSNASRSQVQNLVTGLEARHRDYVFTITMLFGSLGRELWYLNASDPRWQTDWLGMSGRTANVNMFGYLASYQNPYTAILQANILLDAARNTGSLTDPEKNALSGFAKTIQAYQYMIIANGQFQNGLRFDVKDPLNPGPFLPYAESLTRIKGLLDEANQELGNAGTGAFPMRLTSGFTNNGFSTIASIRQLNRAIAARLSAYRQDWQGTLDALSGSFYSLTGDLNQGPAHTYGAPPDAFNPLFFVLNANVNTLMVVHPSVLRDTLAGDLRVRTKFFRRTAPVTVTSDGTPLSGQYQDRRYPLNTSEVKFFRNEELVLLAAEANAQLGNTAQAVANINRIRTAAGISQYAGATTRDALIDEILFQRRYSLWAEPWGHRWVDLRRYNRLNAQNVDVTFDRGSIFQQLARPQAEINWDEYVKTR</sequence>
<dbReference type="AlphaFoldDB" id="A0A1P9X2J7"/>
<feature type="domain" description="RagB/SusD" evidence="6">
    <location>
        <begin position="344"/>
        <end position="429"/>
    </location>
</feature>
<dbReference type="Proteomes" id="UP000187941">
    <property type="component" value="Chromosome"/>
</dbReference>
<comment type="subcellular location">
    <subcellularLocation>
        <location evidence="1">Cell outer membrane</location>
    </subcellularLocation>
</comment>
<dbReference type="SUPFAM" id="SSF48452">
    <property type="entry name" value="TPR-like"/>
    <property type="match status" value="1"/>
</dbReference>
<gene>
    <name evidence="7" type="ORF">AWR27_22570</name>
</gene>
<dbReference type="Pfam" id="PF07980">
    <property type="entry name" value="SusD_RagB"/>
    <property type="match status" value="1"/>
</dbReference>
<keyword evidence="5" id="KW-0998">Cell outer membrane</keyword>